<feature type="domain" description="DUF8050" evidence="2">
    <location>
        <begin position="2"/>
        <end position="147"/>
    </location>
</feature>
<feature type="transmembrane region" description="Helical" evidence="1">
    <location>
        <begin position="69"/>
        <end position="90"/>
    </location>
</feature>
<dbReference type="RefSeq" id="WP_256394638.1">
    <property type="nucleotide sequence ID" value="NZ_JANHDJ010000001.1"/>
</dbReference>
<proteinExistence type="predicted"/>
<feature type="transmembrane region" description="Helical" evidence="1">
    <location>
        <begin position="97"/>
        <end position="117"/>
    </location>
</feature>
<protein>
    <submittedName>
        <fullName evidence="3">TIGR04206 family protein</fullName>
    </submittedName>
</protein>
<evidence type="ECO:0000313" key="3">
    <source>
        <dbReference type="EMBL" id="MFD1640947.1"/>
    </source>
</evidence>
<accession>A0ABD6D6H3</accession>
<dbReference type="Proteomes" id="UP001597052">
    <property type="component" value="Unassembled WGS sequence"/>
</dbReference>
<reference evidence="3 4" key="1">
    <citation type="journal article" date="2019" name="Int. J. Syst. Evol. Microbiol.">
        <title>The Global Catalogue of Microorganisms (GCM) 10K type strain sequencing project: providing services to taxonomists for standard genome sequencing and annotation.</title>
        <authorList>
            <consortium name="The Broad Institute Genomics Platform"/>
            <consortium name="The Broad Institute Genome Sequencing Center for Infectious Disease"/>
            <person name="Wu L."/>
            <person name="Ma J."/>
        </authorList>
    </citation>
    <scope>NUCLEOTIDE SEQUENCE [LARGE SCALE GENOMIC DNA]</scope>
    <source>
        <strain evidence="3 4">CGMCC 1.10593</strain>
    </source>
</reference>
<gene>
    <name evidence="3" type="ORF">ACFSBW_03535</name>
</gene>
<dbReference type="EMBL" id="JBHUDM010000001">
    <property type="protein sequence ID" value="MFD1640947.1"/>
    <property type="molecule type" value="Genomic_DNA"/>
</dbReference>
<evidence type="ECO:0000256" key="1">
    <source>
        <dbReference type="SAM" id="Phobius"/>
    </source>
</evidence>
<dbReference type="AlphaFoldDB" id="A0ABD6D6H3"/>
<sequence length="155" mass="16633">MDRVSSRAALAAVCGLVVVPWVALPNGAGELTFVMSWGLVNTNPWHVFGLPEYLGATRGFGTLPWSLQVWPISLGFYIGAVASAASGVILDREDPRLTAGLLVLSAVGSTMVWWRLAGRSVSGPIPVGVIATGVVIWWFYWPALRRLGSGSRRIE</sequence>
<dbReference type="Pfam" id="PF26224">
    <property type="entry name" value="DUF8050"/>
    <property type="match status" value="1"/>
</dbReference>
<evidence type="ECO:0000313" key="4">
    <source>
        <dbReference type="Proteomes" id="UP001597052"/>
    </source>
</evidence>
<dbReference type="NCBIfam" id="TIGR04206">
    <property type="entry name" value="near_ArtA"/>
    <property type="match status" value="1"/>
</dbReference>
<keyword evidence="1" id="KW-0812">Transmembrane</keyword>
<comment type="caution">
    <text evidence="3">The sequence shown here is derived from an EMBL/GenBank/DDBJ whole genome shotgun (WGS) entry which is preliminary data.</text>
</comment>
<organism evidence="3 4">
    <name type="scientific">Halohasta litorea</name>
    <dbReference type="NCBI Taxonomy" id="869891"/>
    <lineage>
        <taxon>Archaea</taxon>
        <taxon>Methanobacteriati</taxon>
        <taxon>Methanobacteriota</taxon>
        <taxon>Stenosarchaea group</taxon>
        <taxon>Halobacteria</taxon>
        <taxon>Halobacteriales</taxon>
        <taxon>Haloferacaceae</taxon>
        <taxon>Halohasta</taxon>
    </lineage>
</organism>
<dbReference type="InterPro" id="IPR058363">
    <property type="entry name" value="DUF8050"/>
</dbReference>
<keyword evidence="1" id="KW-0472">Membrane</keyword>
<keyword evidence="4" id="KW-1185">Reference proteome</keyword>
<evidence type="ECO:0000259" key="2">
    <source>
        <dbReference type="Pfam" id="PF26224"/>
    </source>
</evidence>
<name>A0ABD6D6H3_9EURY</name>
<keyword evidence="1" id="KW-1133">Transmembrane helix</keyword>
<feature type="transmembrane region" description="Helical" evidence="1">
    <location>
        <begin position="123"/>
        <end position="143"/>
    </location>
</feature>
<dbReference type="InterPro" id="IPR026436">
    <property type="entry name" value="CHP04206"/>
</dbReference>